<dbReference type="Pfam" id="PF07963">
    <property type="entry name" value="N_methyl"/>
    <property type="match status" value="1"/>
</dbReference>
<evidence type="ECO:0000313" key="4">
    <source>
        <dbReference type="Proteomes" id="UP000319976"/>
    </source>
</evidence>
<dbReference type="AlphaFoldDB" id="A0A517T948"/>
<dbReference type="EMBL" id="CP036316">
    <property type="protein sequence ID" value="QDT64900.1"/>
    <property type="molecule type" value="Genomic_DNA"/>
</dbReference>
<dbReference type="PANTHER" id="PTHR30093">
    <property type="entry name" value="GENERAL SECRETION PATHWAY PROTEIN G"/>
    <property type="match status" value="1"/>
</dbReference>
<proteinExistence type="predicted"/>
<dbReference type="InterPro" id="IPR027558">
    <property type="entry name" value="Pre_pil_HX9DG_C"/>
</dbReference>
<sequence length="352" mass="37499">MQLQRSGKLRKGFTLIELLVVIAIIAILIALLLPAVQQAREAARRSQCKNNLKQIGLAMHNYHDAYLMFPLGTVAHAVNGLPGDMDAYSSAFTAILPYMEQSNLRSLYDQEDTWDGQTAAVASTVIDSYFCPSNAGNKVISFTDLGALLASFGSTVGTDFGLVTYALSKGATHNWCDQSTQTMPTTEMGMFGINLRTRIRDITDGTSNTICVGEAASGNGINFRVCTGADCGAANVAQDSSSNDILAGIGWIIPQPTSEEFLAGAPVNSSSIYGSTADKMNKEYVTQSLLAADDIDSCAASNDTVSNYRSYHVGGANFLFADGSVHFLTENIGQTQYDGLATIRGGEVIGEF</sequence>
<evidence type="ECO:0000259" key="2">
    <source>
        <dbReference type="Pfam" id="PF07596"/>
    </source>
</evidence>
<accession>A0A517T948</accession>
<evidence type="ECO:0000256" key="1">
    <source>
        <dbReference type="SAM" id="Phobius"/>
    </source>
</evidence>
<dbReference type="PROSITE" id="PS00409">
    <property type="entry name" value="PROKAR_NTER_METHYL"/>
    <property type="match status" value="1"/>
</dbReference>
<name>A0A517T948_9PLAN</name>
<dbReference type="OrthoDB" id="255848at2"/>
<dbReference type="NCBIfam" id="TIGR02532">
    <property type="entry name" value="IV_pilin_GFxxxE"/>
    <property type="match status" value="1"/>
</dbReference>
<keyword evidence="1" id="KW-0472">Membrane</keyword>
<dbReference type="SUPFAM" id="SSF54523">
    <property type="entry name" value="Pili subunits"/>
    <property type="match status" value="1"/>
</dbReference>
<dbReference type="InterPro" id="IPR045584">
    <property type="entry name" value="Pilin-like"/>
</dbReference>
<dbReference type="Gene3D" id="3.30.700.10">
    <property type="entry name" value="Glycoprotein, Type 4 Pilin"/>
    <property type="match status" value="1"/>
</dbReference>
<gene>
    <name evidence="3" type="ORF">V22_21430</name>
</gene>
<protein>
    <submittedName>
        <fullName evidence="3">Putative major pilin subunit</fullName>
    </submittedName>
</protein>
<feature type="transmembrane region" description="Helical" evidence="1">
    <location>
        <begin position="12"/>
        <end position="36"/>
    </location>
</feature>
<reference evidence="3 4" key="1">
    <citation type="submission" date="2019-02" db="EMBL/GenBank/DDBJ databases">
        <title>Deep-cultivation of Planctomycetes and their phenomic and genomic characterization uncovers novel biology.</title>
        <authorList>
            <person name="Wiegand S."/>
            <person name="Jogler M."/>
            <person name="Boedeker C."/>
            <person name="Pinto D."/>
            <person name="Vollmers J."/>
            <person name="Rivas-Marin E."/>
            <person name="Kohn T."/>
            <person name="Peeters S.H."/>
            <person name="Heuer A."/>
            <person name="Rast P."/>
            <person name="Oberbeckmann S."/>
            <person name="Bunk B."/>
            <person name="Jeske O."/>
            <person name="Meyerdierks A."/>
            <person name="Storesund J.E."/>
            <person name="Kallscheuer N."/>
            <person name="Luecker S."/>
            <person name="Lage O.M."/>
            <person name="Pohl T."/>
            <person name="Merkel B.J."/>
            <person name="Hornburger P."/>
            <person name="Mueller R.-W."/>
            <person name="Bruemmer F."/>
            <person name="Labrenz M."/>
            <person name="Spormann A.M."/>
            <person name="Op den Camp H."/>
            <person name="Overmann J."/>
            <person name="Amann R."/>
            <person name="Jetten M.S.M."/>
            <person name="Mascher T."/>
            <person name="Medema M.H."/>
            <person name="Devos D.P."/>
            <person name="Kaster A.-K."/>
            <person name="Ovreas L."/>
            <person name="Rohde M."/>
            <person name="Galperin M.Y."/>
            <person name="Jogler C."/>
        </authorList>
    </citation>
    <scope>NUCLEOTIDE SEQUENCE [LARGE SCALE GENOMIC DNA]</scope>
    <source>
        <strain evidence="3 4">V22</strain>
    </source>
</reference>
<dbReference type="Pfam" id="PF07596">
    <property type="entry name" value="SBP_bac_10"/>
    <property type="match status" value="1"/>
</dbReference>
<dbReference type="KEGG" id="chya:V22_21430"/>
<keyword evidence="1" id="KW-0812">Transmembrane</keyword>
<organism evidence="3 4">
    <name type="scientific">Calycomorphotria hydatis</name>
    <dbReference type="NCBI Taxonomy" id="2528027"/>
    <lineage>
        <taxon>Bacteria</taxon>
        <taxon>Pseudomonadati</taxon>
        <taxon>Planctomycetota</taxon>
        <taxon>Planctomycetia</taxon>
        <taxon>Planctomycetales</taxon>
        <taxon>Planctomycetaceae</taxon>
        <taxon>Calycomorphotria</taxon>
    </lineage>
</organism>
<dbReference type="InterPro" id="IPR011453">
    <property type="entry name" value="DUF1559"/>
</dbReference>
<dbReference type="InterPro" id="IPR012902">
    <property type="entry name" value="N_methyl_site"/>
</dbReference>
<dbReference type="RefSeq" id="WP_145267052.1">
    <property type="nucleotide sequence ID" value="NZ_CP036316.1"/>
</dbReference>
<feature type="domain" description="DUF1559" evidence="2">
    <location>
        <begin position="37"/>
        <end position="334"/>
    </location>
</feature>
<evidence type="ECO:0000313" key="3">
    <source>
        <dbReference type="EMBL" id="QDT64900.1"/>
    </source>
</evidence>
<keyword evidence="1" id="KW-1133">Transmembrane helix</keyword>
<dbReference type="PANTHER" id="PTHR30093:SF2">
    <property type="entry name" value="TYPE II SECRETION SYSTEM PROTEIN H"/>
    <property type="match status" value="1"/>
</dbReference>
<keyword evidence="4" id="KW-1185">Reference proteome</keyword>
<dbReference type="NCBIfam" id="TIGR04294">
    <property type="entry name" value="pre_pil_HX9DG"/>
    <property type="match status" value="1"/>
</dbReference>
<dbReference type="Proteomes" id="UP000319976">
    <property type="component" value="Chromosome"/>
</dbReference>